<dbReference type="WBParaSite" id="ES5_v2.g23249.t1">
    <property type="protein sequence ID" value="ES5_v2.g23249.t1"/>
    <property type="gene ID" value="ES5_v2.g23249"/>
</dbReference>
<sequence length="79" mass="8326">MSSKLILICFLFAFAAVAIVHSQVVYTSPYVYPVYSYPSYYGWIWGSNKNGSPPSTAAAGAPSGAGGAQPSFTNSDPKL</sequence>
<evidence type="ECO:0000313" key="1">
    <source>
        <dbReference type="Proteomes" id="UP000887579"/>
    </source>
</evidence>
<protein>
    <submittedName>
        <fullName evidence="2">Uncharacterized protein</fullName>
    </submittedName>
</protein>
<accession>A0AC34G0L4</accession>
<organism evidence="1 2">
    <name type="scientific">Panagrolaimus sp. ES5</name>
    <dbReference type="NCBI Taxonomy" id="591445"/>
    <lineage>
        <taxon>Eukaryota</taxon>
        <taxon>Metazoa</taxon>
        <taxon>Ecdysozoa</taxon>
        <taxon>Nematoda</taxon>
        <taxon>Chromadorea</taxon>
        <taxon>Rhabditida</taxon>
        <taxon>Tylenchina</taxon>
        <taxon>Panagrolaimomorpha</taxon>
        <taxon>Panagrolaimoidea</taxon>
        <taxon>Panagrolaimidae</taxon>
        <taxon>Panagrolaimus</taxon>
    </lineage>
</organism>
<dbReference type="Proteomes" id="UP000887579">
    <property type="component" value="Unplaced"/>
</dbReference>
<reference evidence="2" key="1">
    <citation type="submission" date="2022-11" db="UniProtKB">
        <authorList>
            <consortium name="WormBaseParasite"/>
        </authorList>
    </citation>
    <scope>IDENTIFICATION</scope>
</reference>
<name>A0AC34G0L4_9BILA</name>
<evidence type="ECO:0000313" key="2">
    <source>
        <dbReference type="WBParaSite" id="ES5_v2.g23249.t1"/>
    </source>
</evidence>
<proteinExistence type="predicted"/>